<reference evidence="2" key="2">
    <citation type="submission" date="2020-09" db="EMBL/GenBank/DDBJ databases">
        <title>Reference genome assembly for Australian Ascochyta lentis isolate Al4.</title>
        <authorList>
            <person name="Lee R.C."/>
            <person name="Farfan-Caceres L.M."/>
            <person name="Debler J.W."/>
            <person name="Williams A.H."/>
            <person name="Henares B.M."/>
        </authorList>
    </citation>
    <scope>NUCLEOTIDE SEQUENCE</scope>
    <source>
        <strain evidence="2">Al4</strain>
    </source>
</reference>
<feature type="region of interest" description="Disordered" evidence="1">
    <location>
        <begin position="60"/>
        <end position="84"/>
    </location>
</feature>
<keyword evidence="3" id="KW-1185">Reference proteome</keyword>
<feature type="region of interest" description="Disordered" evidence="1">
    <location>
        <begin position="118"/>
        <end position="142"/>
    </location>
</feature>
<protein>
    <submittedName>
        <fullName evidence="2">Uncharacterized protein</fullName>
    </submittedName>
</protein>
<gene>
    <name evidence="2" type="ORF">EKO04_009753</name>
</gene>
<dbReference type="Proteomes" id="UP000651452">
    <property type="component" value="Unassembled WGS sequence"/>
</dbReference>
<feature type="compositionally biased region" description="Basic and acidic residues" evidence="1">
    <location>
        <begin position="123"/>
        <end position="142"/>
    </location>
</feature>
<dbReference type="AlphaFoldDB" id="A0A8H7ITD6"/>
<feature type="region of interest" description="Disordered" evidence="1">
    <location>
        <begin position="333"/>
        <end position="356"/>
    </location>
</feature>
<comment type="caution">
    <text evidence="2">The sequence shown here is derived from an EMBL/GenBank/DDBJ whole genome shotgun (WGS) entry which is preliminary data.</text>
</comment>
<sequence>MMRTSSPGVDGSSRAPRASPSHYTAPAPSYARRSPCTCNHLLNHSPVLKIKDLRVQPQVLQPRSGRASSPHTAPSTLASGAIDRQSISNNNFGRSLDHFTIRPTPVFVLLDNDPSLPSLTANRNDHPNSIDRRNEPPGRRKEISTELCSAKTEQLRTDLEQHVKTTYPTSCDSTATDSLVTTYEDGNSNRAGYWCHDMTTQRQYVAALDLGTTHAPRSSSTGIRRLEPAQREVALHCKLSAELPKADHLHLDISRDSNMLVWNCLQRGARHLEGFVALDDRVHKGLQLSTTGEVAVYENSSQHYFESGTIAQDELVSKTVLDNVSLGQLGSRRLAARQARTPSTRDEGQTTPERTGDIQAQSQPATYSVMVCEDSDTVAHIEGRAGTTALYSVPRLRKRHLRLLPLHAREKLWARQEAQIYSLEISLCSGRIVFISAPHVSRHERP</sequence>
<organism evidence="2 3">
    <name type="scientific">Ascochyta lentis</name>
    <dbReference type="NCBI Taxonomy" id="205686"/>
    <lineage>
        <taxon>Eukaryota</taxon>
        <taxon>Fungi</taxon>
        <taxon>Dikarya</taxon>
        <taxon>Ascomycota</taxon>
        <taxon>Pezizomycotina</taxon>
        <taxon>Dothideomycetes</taxon>
        <taxon>Pleosporomycetidae</taxon>
        <taxon>Pleosporales</taxon>
        <taxon>Pleosporineae</taxon>
        <taxon>Didymellaceae</taxon>
        <taxon>Ascochyta</taxon>
    </lineage>
</organism>
<name>A0A8H7ITD6_9PLEO</name>
<feature type="compositionally biased region" description="Polar residues" evidence="1">
    <location>
        <begin position="60"/>
        <end position="78"/>
    </location>
</feature>
<evidence type="ECO:0000313" key="3">
    <source>
        <dbReference type="Proteomes" id="UP000651452"/>
    </source>
</evidence>
<proteinExistence type="predicted"/>
<feature type="region of interest" description="Disordered" evidence="1">
    <location>
        <begin position="1"/>
        <end position="31"/>
    </location>
</feature>
<dbReference type="EMBL" id="RZGK01000018">
    <property type="protein sequence ID" value="KAF9692250.1"/>
    <property type="molecule type" value="Genomic_DNA"/>
</dbReference>
<accession>A0A8H7ITD6</accession>
<evidence type="ECO:0000313" key="2">
    <source>
        <dbReference type="EMBL" id="KAF9692250.1"/>
    </source>
</evidence>
<reference evidence="2" key="1">
    <citation type="submission" date="2018-12" db="EMBL/GenBank/DDBJ databases">
        <authorList>
            <person name="Syme R.A."/>
            <person name="Farfan-Caceres L."/>
            <person name="Lichtenzveig J."/>
        </authorList>
    </citation>
    <scope>NUCLEOTIDE SEQUENCE</scope>
    <source>
        <strain evidence="2">Al4</strain>
    </source>
</reference>
<evidence type="ECO:0000256" key="1">
    <source>
        <dbReference type="SAM" id="MobiDB-lite"/>
    </source>
</evidence>